<feature type="transmembrane region" description="Helical" evidence="11">
    <location>
        <begin position="87"/>
        <end position="107"/>
    </location>
</feature>
<dbReference type="EC" id="3.6.3.-" evidence="13"/>
<feature type="transmembrane region" description="Helical" evidence="11">
    <location>
        <begin position="289"/>
        <end position="310"/>
    </location>
</feature>
<evidence type="ECO:0000256" key="8">
    <source>
        <dbReference type="ARBA" id="ARBA00022989"/>
    </source>
</evidence>
<evidence type="ECO:0000256" key="2">
    <source>
        <dbReference type="ARBA" id="ARBA00005417"/>
    </source>
</evidence>
<dbReference type="OrthoDB" id="9805029at2"/>
<evidence type="ECO:0000256" key="6">
    <source>
        <dbReference type="ARBA" id="ARBA00022741"/>
    </source>
</evidence>
<dbReference type="PANTHER" id="PTHR45772">
    <property type="entry name" value="CONSERVED COMPONENT OF ABC TRANSPORTER FOR NATURAL AMINO ACIDS-RELATED"/>
    <property type="match status" value="1"/>
</dbReference>
<dbReference type="AlphaFoldDB" id="A0A380W693"/>
<evidence type="ECO:0000259" key="12">
    <source>
        <dbReference type="PROSITE" id="PS50893"/>
    </source>
</evidence>
<name>A0A380W693_AFIFE</name>
<evidence type="ECO:0000256" key="3">
    <source>
        <dbReference type="ARBA" id="ARBA00022448"/>
    </source>
</evidence>
<dbReference type="Pfam" id="PF12399">
    <property type="entry name" value="BCA_ABC_TP_C"/>
    <property type="match status" value="1"/>
</dbReference>
<keyword evidence="8 11" id="KW-1133">Transmembrane helix</keyword>
<dbReference type="GO" id="GO:0042941">
    <property type="term" value="P:D-alanine transmembrane transport"/>
    <property type="evidence" value="ECO:0007669"/>
    <property type="project" value="TreeGrafter"/>
</dbReference>
<dbReference type="RefSeq" id="WP_002718463.1">
    <property type="nucleotide sequence ID" value="NZ_UFSI01000001.1"/>
</dbReference>
<evidence type="ECO:0000313" key="13">
    <source>
        <dbReference type="EMBL" id="SUU83685.1"/>
    </source>
</evidence>
<keyword evidence="6" id="KW-0547">Nucleotide-binding</keyword>
<dbReference type="GO" id="GO:1903806">
    <property type="term" value="P:L-isoleucine import across plasma membrane"/>
    <property type="evidence" value="ECO:0007669"/>
    <property type="project" value="TreeGrafter"/>
</dbReference>
<accession>A0A380W693</accession>
<reference evidence="13 14" key="1">
    <citation type="submission" date="2018-06" db="EMBL/GenBank/DDBJ databases">
        <authorList>
            <consortium name="Pathogen Informatics"/>
            <person name="Doyle S."/>
        </authorList>
    </citation>
    <scope>NUCLEOTIDE SEQUENCE [LARGE SCALE GENOMIC DNA]</scope>
    <source>
        <strain evidence="13 14">NCTC12722</strain>
    </source>
</reference>
<dbReference type="Gene3D" id="3.40.50.300">
    <property type="entry name" value="P-loop containing nucleotide triphosphate hydrolases"/>
    <property type="match status" value="1"/>
</dbReference>
<dbReference type="EMBL" id="UIGB01000001">
    <property type="protein sequence ID" value="SUU83685.1"/>
    <property type="molecule type" value="Genomic_DNA"/>
</dbReference>
<proteinExistence type="inferred from homology"/>
<dbReference type="GO" id="GO:0005524">
    <property type="term" value="F:ATP binding"/>
    <property type="evidence" value="ECO:0007669"/>
    <property type="project" value="UniProtKB-KW"/>
</dbReference>
<feature type="transmembrane region" description="Helical" evidence="11">
    <location>
        <begin position="63"/>
        <end position="81"/>
    </location>
</feature>
<gene>
    <name evidence="13" type="primary">lptB_2</name>
    <name evidence="13" type="ORF">NCTC12722_00861</name>
</gene>
<keyword evidence="3" id="KW-0813">Transport</keyword>
<dbReference type="InterPro" id="IPR003593">
    <property type="entry name" value="AAA+_ATPase"/>
</dbReference>
<keyword evidence="7 13" id="KW-0067">ATP-binding</keyword>
<dbReference type="GO" id="GO:0015808">
    <property type="term" value="P:L-alanine transport"/>
    <property type="evidence" value="ECO:0007669"/>
    <property type="project" value="TreeGrafter"/>
</dbReference>
<dbReference type="GO" id="GO:1903805">
    <property type="term" value="P:L-valine import across plasma membrane"/>
    <property type="evidence" value="ECO:0007669"/>
    <property type="project" value="TreeGrafter"/>
</dbReference>
<evidence type="ECO:0000256" key="1">
    <source>
        <dbReference type="ARBA" id="ARBA00004651"/>
    </source>
</evidence>
<dbReference type="PROSITE" id="PS50893">
    <property type="entry name" value="ABC_TRANSPORTER_2"/>
    <property type="match status" value="1"/>
</dbReference>
<dbReference type="GO" id="GO:0005304">
    <property type="term" value="F:L-valine transmembrane transporter activity"/>
    <property type="evidence" value="ECO:0007669"/>
    <property type="project" value="TreeGrafter"/>
</dbReference>
<feature type="transmembrane region" description="Helical" evidence="11">
    <location>
        <begin position="112"/>
        <end position="128"/>
    </location>
</feature>
<feature type="transmembrane region" description="Helical" evidence="11">
    <location>
        <begin position="164"/>
        <end position="185"/>
    </location>
</feature>
<feature type="transmembrane region" description="Helical" evidence="11">
    <location>
        <begin position="215"/>
        <end position="238"/>
    </location>
</feature>
<dbReference type="Pfam" id="PF00005">
    <property type="entry name" value="ABC_tran"/>
    <property type="match status" value="1"/>
</dbReference>
<dbReference type="InterPro" id="IPR027417">
    <property type="entry name" value="P-loop_NTPase"/>
</dbReference>
<feature type="domain" description="ABC transporter" evidence="12">
    <location>
        <begin position="376"/>
        <end position="619"/>
    </location>
</feature>
<dbReference type="GO" id="GO:0015192">
    <property type="term" value="F:L-phenylalanine transmembrane transporter activity"/>
    <property type="evidence" value="ECO:0007669"/>
    <property type="project" value="TreeGrafter"/>
</dbReference>
<dbReference type="Proteomes" id="UP000254343">
    <property type="component" value="Unassembled WGS sequence"/>
</dbReference>
<dbReference type="InterPro" id="IPR051120">
    <property type="entry name" value="ABC_AA/LPS_Transport"/>
</dbReference>
<comment type="function">
    <text evidence="10">Involved in beta-(1--&gt;2)glucan export. Transmembrane domains (TMD) form a pore in the inner membrane and the ATP-binding domain (NBD) is responsible for energy generation.</text>
</comment>
<dbReference type="SMART" id="SM00382">
    <property type="entry name" value="AAA"/>
    <property type="match status" value="1"/>
</dbReference>
<keyword evidence="13" id="KW-0378">Hydrolase</keyword>
<dbReference type="GO" id="GO:0015188">
    <property type="term" value="F:L-isoleucine transmembrane transporter activity"/>
    <property type="evidence" value="ECO:0007669"/>
    <property type="project" value="TreeGrafter"/>
</dbReference>
<sequence length="622" mass="67221">MIKQRPFLIETLTAVGLLIAPFILPHLGFAPNTVNRILVWGLFGIGFDILFGFTGLLSFGQSALYGTGGFVAAYLLTIAGFPHVITALFIGMVAAAAVGYLVGLIALRSTGIYFAMITVAIAEVFFFVEFNPLSDWTGGENGLPGVPSPSLDLGFIHMHFTTGWSLYGFLAFWFFIGIVLGLRIVRSPVGAVLRAIRDNPLRAAAVGHNVHGYKLTAFVVAAAYAGFAGGLLGVMQAFMPPDAFMFDTSAQLVMMTAIGGTGTLFGPLLGATVWLFLQDFLQAALGLGAAWKLVLGVIFVLLVCFLRRGLIGGIQDLYELIFVRRSVSEPKEDAPVPGVTAEQEQQIAEAEIAREPAPTPMPPRQRELDGYTGPILQASGLTKRYGGLVANSDINFTVNHGELRGIIGPNGAGKSTFFKMLTCEVVPTSGKIVFEGEDITGKTVTDVCQLGLTKSYQVNQLFTRLTVRENVIIAVLAELRGKFRLDLFRRIGNVQGLNEQVDRTLAMVNLTDRADIPVSELAYGEKRRLEIGLALANSPSLLLLDEPLAGMSPRERVETVKLLKSIAKGRTMIVIDHDMDALFELAEKITVLQEGRVLVEGTPDEIKNNPKVQEAYLGGVLE</sequence>
<feature type="transmembrane region" description="Helical" evidence="11">
    <location>
        <begin position="250"/>
        <end position="277"/>
    </location>
</feature>
<feature type="transmembrane region" description="Helical" evidence="11">
    <location>
        <begin position="37"/>
        <end position="56"/>
    </location>
</feature>
<evidence type="ECO:0000256" key="11">
    <source>
        <dbReference type="SAM" id="Phobius"/>
    </source>
</evidence>
<evidence type="ECO:0000256" key="7">
    <source>
        <dbReference type="ARBA" id="ARBA00022840"/>
    </source>
</evidence>
<dbReference type="Pfam" id="PF02653">
    <property type="entry name" value="BPD_transp_2"/>
    <property type="match status" value="1"/>
</dbReference>
<keyword evidence="4" id="KW-1003">Cell membrane</keyword>
<evidence type="ECO:0000256" key="10">
    <source>
        <dbReference type="ARBA" id="ARBA00024722"/>
    </source>
</evidence>
<dbReference type="CDD" id="cd03219">
    <property type="entry name" value="ABC_Mj1267_LivG_branched"/>
    <property type="match status" value="1"/>
</dbReference>
<dbReference type="GO" id="GO:0016887">
    <property type="term" value="F:ATP hydrolysis activity"/>
    <property type="evidence" value="ECO:0007669"/>
    <property type="project" value="InterPro"/>
</dbReference>
<dbReference type="PANTHER" id="PTHR45772:SF7">
    <property type="entry name" value="AMINO ACID ABC TRANSPORTER ATP-BINDING PROTEIN"/>
    <property type="match status" value="1"/>
</dbReference>
<feature type="transmembrane region" description="Helical" evidence="11">
    <location>
        <begin position="7"/>
        <end position="25"/>
    </location>
</feature>
<comment type="subcellular location">
    <subcellularLocation>
        <location evidence="1">Cell membrane</location>
        <topology evidence="1">Multi-pass membrane protein</topology>
    </subcellularLocation>
</comment>
<dbReference type="InterPro" id="IPR001851">
    <property type="entry name" value="ABC_transp_permease"/>
</dbReference>
<dbReference type="InterPro" id="IPR003439">
    <property type="entry name" value="ABC_transporter-like_ATP-bd"/>
</dbReference>
<evidence type="ECO:0000256" key="9">
    <source>
        <dbReference type="ARBA" id="ARBA00023136"/>
    </source>
</evidence>
<keyword evidence="5 11" id="KW-0812">Transmembrane</keyword>
<dbReference type="InterPro" id="IPR032823">
    <property type="entry name" value="BCA_ABC_TP_C"/>
</dbReference>
<dbReference type="CDD" id="cd06581">
    <property type="entry name" value="TM_PBP1_LivM_like"/>
    <property type="match status" value="1"/>
</dbReference>
<dbReference type="InterPro" id="IPR043428">
    <property type="entry name" value="LivM-like"/>
</dbReference>
<dbReference type="InterPro" id="IPR017871">
    <property type="entry name" value="ABC_transporter-like_CS"/>
</dbReference>
<dbReference type="SUPFAM" id="SSF52540">
    <property type="entry name" value="P-loop containing nucleoside triphosphate hydrolases"/>
    <property type="match status" value="1"/>
</dbReference>
<dbReference type="PROSITE" id="PS00211">
    <property type="entry name" value="ABC_TRANSPORTER_1"/>
    <property type="match status" value="1"/>
</dbReference>
<evidence type="ECO:0000256" key="4">
    <source>
        <dbReference type="ARBA" id="ARBA00022475"/>
    </source>
</evidence>
<keyword evidence="9 11" id="KW-0472">Membrane</keyword>
<dbReference type="GO" id="GO:0005886">
    <property type="term" value="C:plasma membrane"/>
    <property type="evidence" value="ECO:0007669"/>
    <property type="project" value="UniProtKB-SubCell"/>
</dbReference>
<evidence type="ECO:0000256" key="5">
    <source>
        <dbReference type="ARBA" id="ARBA00022692"/>
    </source>
</evidence>
<comment type="similarity">
    <text evidence="2">Belongs to the ABC transporter superfamily.</text>
</comment>
<evidence type="ECO:0000313" key="14">
    <source>
        <dbReference type="Proteomes" id="UP000254343"/>
    </source>
</evidence>
<protein>
    <submittedName>
        <fullName evidence="13">Lipopolysaccharide export system ATP-binding protein LptB</fullName>
        <ecNumber evidence="13">3.6.3.-</ecNumber>
    </submittedName>
</protein>
<organism evidence="13 14">
    <name type="scientific">Afipia felis</name>
    <name type="common">Cat scratch disease bacillus</name>
    <dbReference type="NCBI Taxonomy" id="1035"/>
    <lineage>
        <taxon>Bacteria</taxon>
        <taxon>Pseudomonadati</taxon>
        <taxon>Pseudomonadota</taxon>
        <taxon>Alphaproteobacteria</taxon>
        <taxon>Hyphomicrobiales</taxon>
        <taxon>Nitrobacteraceae</taxon>
        <taxon>Afipia</taxon>
    </lineage>
</organism>